<dbReference type="Proteomes" id="UP000828390">
    <property type="component" value="Unassembled WGS sequence"/>
</dbReference>
<reference evidence="1" key="2">
    <citation type="submission" date="2020-11" db="EMBL/GenBank/DDBJ databases">
        <authorList>
            <person name="McCartney M.A."/>
            <person name="Auch B."/>
            <person name="Kono T."/>
            <person name="Mallez S."/>
            <person name="Becker A."/>
            <person name="Gohl D.M."/>
            <person name="Silverstein K.A.T."/>
            <person name="Koren S."/>
            <person name="Bechman K.B."/>
            <person name="Herman A."/>
            <person name="Abrahante J.E."/>
            <person name="Garbe J."/>
        </authorList>
    </citation>
    <scope>NUCLEOTIDE SEQUENCE</scope>
    <source>
        <strain evidence="1">Duluth1</strain>
        <tissue evidence="1">Whole animal</tissue>
    </source>
</reference>
<comment type="caution">
    <text evidence="1">The sequence shown here is derived from an EMBL/GenBank/DDBJ whole genome shotgun (WGS) entry which is preliminary data.</text>
</comment>
<protein>
    <submittedName>
        <fullName evidence="1">Uncharacterized protein</fullName>
    </submittedName>
</protein>
<reference evidence="1" key="1">
    <citation type="journal article" date="2019" name="bioRxiv">
        <title>The Genome of the Zebra Mussel, Dreissena polymorpha: A Resource for Invasive Species Research.</title>
        <authorList>
            <person name="McCartney M.A."/>
            <person name="Auch B."/>
            <person name="Kono T."/>
            <person name="Mallez S."/>
            <person name="Zhang Y."/>
            <person name="Obille A."/>
            <person name="Becker A."/>
            <person name="Abrahante J.E."/>
            <person name="Garbe J."/>
            <person name="Badalamenti J.P."/>
            <person name="Herman A."/>
            <person name="Mangelson H."/>
            <person name="Liachko I."/>
            <person name="Sullivan S."/>
            <person name="Sone E.D."/>
            <person name="Koren S."/>
            <person name="Silverstein K.A.T."/>
            <person name="Beckman K.B."/>
            <person name="Gohl D.M."/>
        </authorList>
    </citation>
    <scope>NUCLEOTIDE SEQUENCE</scope>
    <source>
        <strain evidence="1">Duluth1</strain>
        <tissue evidence="1">Whole animal</tissue>
    </source>
</reference>
<gene>
    <name evidence="1" type="ORF">DPMN_028345</name>
</gene>
<evidence type="ECO:0000313" key="2">
    <source>
        <dbReference type="Proteomes" id="UP000828390"/>
    </source>
</evidence>
<keyword evidence="2" id="KW-1185">Reference proteome</keyword>
<accession>A0A9D4REA8</accession>
<dbReference type="EMBL" id="JAIWYP010000002">
    <property type="protein sequence ID" value="KAH3865306.1"/>
    <property type="molecule type" value="Genomic_DNA"/>
</dbReference>
<sequence length="133" mass="15896">MRYYFMRNASTCHIPSVDLPWNHMEFYGNRKMEFRGVLALTFHPIPCNQWKSEKKTEGGLDMGWNSIEFRGIPYNAVEFHRMPWNSIECHGIPWNAVEFHETPWNSMEHRGIPWNAVEFHRMPWNSIECRGIP</sequence>
<name>A0A9D4REA8_DREPO</name>
<evidence type="ECO:0000313" key="1">
    <source>
        <dbReference type="EMBL" id="KAH3865306.1"/>
    </source>
</evidence>
<proteinExistence type="predicted"/>
<dbReference type="AlphaFoldDB" id="A0A9D4REA8"/>
<organism evidence="1 2">
    <name type="scientific">Dreissena polymorpha</name>
    <name type="common">Zebra mussel</name>
    <name type="synonym">Mytilus polymorpha</name>
    <dbReference type="NCBI Taxonomy" id="45954"/>
    <lineage>
        <taxon>Eukaryota</taxon>
        <taxon>Metazoa</taxon>
        <taxon>Spiralia</taxon>
        <taxon>Lophotrochozoa</taxon>
        <taxon>Mollusca</taxon>
        <taxon>Bivalvia</taxon>
        <taxon>Autobranchia</taxon>
        <taxon>Heteroconchia</taxon>
        <taxon>Euheterodonta</taxon>
        <taxon>Imparidentia</taxon>
        <taxon>Neoheterodontei</taxon>
        <taxon>Myida</taxon>
        <taxon>Dreissenoidea</taxon>
        <taxon>Dreissenidae</taxon>
        <taxon>Dreissena</taxon>
    </lineage>
</organism>